<dbReference type="EMBL" id="JAAVMB010000001">
    <property type="protein sequence ID" value="NKC66714.1"/>
    <property type="molecule type" value="Genomic_DNA"/>
</dbReference>
<protein>
    <recommendedName>
        <fullName evidence="3">Helix-turn-helix protein</fullName>
    </recommendedName>
</protein>
<dbReference type="AlphaFoldDB" id="A0A7X6I2E0"/>
<dbReference type="InterPro" id="IPR009061">
    <property type="entry name" value="DNA-bd_dom_put_sf"/>
</dbReference>
<dbReference type="RefSeq" id="WP_167806063.1">
    <property type="nucleotide sequence ID" value="NZ_JAAVMB010000001.1"/>
</dbReference>
<sequence>MNDVESPSLQVTLANEASFRSYLYSIFIEELQKAREDLGANRKILNQMEISEHLGVSPTSIREYEKLGLPFSQISKRKFYDISECEKWIKQQHID</sequence>
<accession>A0A7X6I2E0</accession>
<dbReference type="Gene3D" id="1.10.10.10">
    <property type="entry name" value="Winged helix-like DNA-binding domain superfamily/Winged helix DNA-binding domain"/>
    <property type="match status" value="1"/>
</dbReference>
<evidence type="ECO:0000313" key="2">
    <source>
        <dbReference type="Proteomes" id="UP000521358"/>
    </source>
</evidence>
<organism evidence="1 2">
    <name type="scientific">Vagococcus fluvialis</name>
    <dbReference type="NCBI Taxonomy" id="2738"/>
    <lineage>
        <taxon>Bacteria</taxon>
        <taxon>Bacillati</taxon>
        <taxon>Bacillota</taxon>
        <taxon>Bacilli</taxon>
        <taxon>Lactobacillales</taxon>
        <taxon>Enterococcaceae</taxon>
        <taxon>Vagococcus</taxon>
    </lineage>
</organism>
<gene>
    <name evidence="1" type="ORF">HED35_01300</name>
</gene>
<dbReference type="Proteomes" id="UP000521358">
    <property type="component" value="Unassembled WGS sequence"/>
</dbReference>
<dbReference type="InterPro" id="IPR036388">
    <property type="entry name" value="WH-like_DNA-bd_sf"/>
</dbReference>
<evidence type="ECO:0000313" key="1">
    <source>
        <dbReference type="EMBL" id="NKC66714.1"/>
    </source>
</evidence>
<comment type="caution">
    <text evidence="1">The sequence shown here is derived from an EMBL/GenBank/DDBJ whole genome shotgun (WGS) entry which is preliminary data.</text>
</comment>
<name>A0A7X6I2E0_9ENTE</name>
<evidence type="ECO:0008006" key="3">
    <source>
        <dbReference type="Google" id="ProtNLM"/>
    </source>
</evidence>
<reference evidence="1 2" key="1">
    <citation type="submission" date="2020-03" db="EMBL/GenBank/DDBJ databases">
        <title>Bacterial samples isolated from urine from healthy bovine heifers (Gyr breed).</title>
        <authorList>
            <person name="Giannattasio-Ferraz S."/>
            <person name="Maskeri L."/>
            <person name="Penido A."/>
            <person name="Barbosa-Stancioli E.F."/>
            <person name="Putonti C."/>
        </authorList>
    </citation>
    <scope>NUCLEOTIDE SEQUENCE [LARGE SCALE GENOMIC DNA]</scope>
    <source>
        <strain evidence="1 2">UFMG-H7</strain>
    </source>
</reference>
<proteinExistence type="predicted"/>
<dbReference type="SUPFAM" id="SSF46955">
    <property type="entry name" value="Putative DNA-binding domain"/>
    <property type="match status" value="1"/>
</dbReference>